<reference evidence="1" key="1">
    <citation type="submission" date="2015-04" db="EMBL/GenBank/DDBJ databases">
        <title>The genome sequence of the plant pathogenic Rhizarian Plasmodiophora brassicae reveals insights in its biotrophic life cycle and the origin of chitin synthesis.</title>
        <authorList>
            <person name="Schwelm A."/>
            <person name="Fogelqvist J."/>
            <person name="Knaust A."/>
            <person name="Julke S."/>
            <person name="Lilja T."/>
            <person name="Dhandapani V."/>
            <person name="Bonilla-Rosso G."/>
            <person name="Karlsson M."/>
            <person name="Shevchenko A."/>
            <person name="Choi S.R."/>
            <person name="Kim H.G."/>
            <person name="Park J.Y."/>
            <person name="Lim Y.P."/>
            <person name="Ludwig-Muller J."/>
            <person name="Dixelius C."/>
        </authorList>
    </citation>
    <scope>NUCLEOTIDE SEQUENCE</scope>
    <source>
        <tissue evidence="1">Potato root galls</tissue>
    </source>
</reference>
<dbReference type="InterPro" id="IPR036187">
    <property type="entry name" value="DNA_mismatch_repair_MutS_sf"/>
</dbReference>
<dbReference type="AlphaFoldDB" id="A0A0H5QRL3"/>
<feature type="non-terminal residue" evidence="1">
    <location>
        <position position="148"/>
    </location>
</feature>
<evidence type="ECO:0000313" key="1">
    <source>
        <dbReference type="EMBL" id="CRZ04680.1"/>
    </source>
</evidence>
<protein>
    <submittedName>
        <fullName evidence="1">Uncharacterized protein</fullName>
    </submittedName>
</protein>
<dbReference type="SUPFAM" id="SSF52540">
    <property type="entry name" value="P-loop containing nucleoside triphosphate hydrolases"/>
    <property type="match status" value="1"/>
</dbReference>
<dbReference type="Gene3D" id="3.40.50.300">
    <property type="entry name" value="P-loop containing nucleotide triphosphate hydrolases"/>
    <property type="match status" value="1"/>
</dbReference>
<proteinExistence type="predicted"/>
<sequence length="148" mass="16685">MRYCQNQSTFSPTARLGFFLSLPIDSLNELPDIFIQRSRQGKRITFSTANLISLDDRRTESLGDVLLLKELSSSIRMHLPWLLVTQHDSYIRPILTKDGPIAISKGRHPVKEAACAYGFTPNDIYLNETSKLQVVTGPNGSGSKYRDR</sequence>
<dbReference type="SUPFAM" id="SSF48334">
    <property type="entry name" value="DNA repair protein MutS, domain III"/>
    <property type="match status" value="1"/>
</dbReference>
<name>A0A0H5QRL3_9EUKA</name>
<dbReference type="EMBL" id="HACM01004238">
    <property type="protein sequence ID" value="CRZ04680.1"/>
    <property type="molecule type" value="Transcribed_RNA"/>
</dbReference>
<dbReference type="InterPro" id="IPR027417">
    <property type="entry name" value="P-loop_NTPase"/>
</dbReference>
<organism evidence="1">
    <name type="scientific">Spongospora subterranea</name>
    <dbReference type="NCBI Taxonomy" id="70186"/>
    <lineage>
        <taxon>Eukaryota</taxon>
        <taxon>Sar</taxon>
        <taxon>Rhizaria</taxon>
        <taxon>Endomyxa</taxon>
        <taxon>Phytomyxea</taxon>
        <taxon>Plasmodiophorida</taxon>
        <taxon>Plasmodiophoridae</taxon>
        <taxon>Spongospora</taxon>
    </lineage>
</organism>
<accession>A0A0H5QRL3</accession>